<evidence type="ECO:0000256" key="3">
    <source>
        <dbReference type="ARBA" id="ARBA00022777"/>
    </source>
</evidence>
<gene>
    <name evidence="6" type="primary">KCS1</name>
    <name evidence="6" type="ORF">AAF712_001063</name>
</gene>
<feature type="compositionally biased region" description="Low complexity" evidence="5">
    <location>
        <begin position="87"/>
        <end position="96"/>
    </location>
</feature>
<dbReference type="Proteomes" id="UP001437256">
    <property type="component" value="Unassembled WGS sequence"/>
</dbReference>
<evidence type="ECO:0000256" key="4">
    <source>
        <dbReference type="RuleBase" id="RU363090"/>
    </source>
</evidence>
<feature type="region of interest" description="Disordered" evidence="5">
    <location>
        <begin position="1"/>
        <end position="298"/>
    </location>
</feature>
<sequence>MGSKSAQLNKNLHHQHFRFPSSPPSSASTSSSSSNFTDKPVRPAPRSSSSSTILQSPTSDSDGYTTEKNSPKRMIYRSSDTLHGFRTLTLQPPQLLSPGHLKNNSVNSKSSRPPFRRANSSSGSSSPQDAASPPHASGSGIGRKVAATLQLFKETSDEHNKSSDSPYRSESANSHRRPTSAGKGKAVEDDETPAKFEFVKRSEWPDREAAALRREKSFHTLQRVRTRDSSDSDTSGDERRTSHRRKSTNRELALSELTQWRKEVQSWEESNHRGRRREKTVDEPVFEPEIIGDTLHESPLKRQPSLVLPSSLPVSSSPIGRKSIDSVLHTPVSAEKHRSFSATFDHEGTPRTVSLFREEIPKQVPLSSQSSPFKLTSPLESPWSTEDESTWETESVTTTTSTTSAYSSFPTSHYQSTSSPVLSSSERAQSLQRRSSRSPDSGYPFVGQDDDGYLFDMDLSQEDLPHIPLRPFRNQVGGHSAIYKFTKRAVCKPLVSRENLFYEAVEREAPPLLDYIPRYLGVMLVSYRRVPKSNLGNSPPSSSQSLHDSSLRPARPLIHKAATDRGDLSQSRRPIDIPEVDEHPHTDTDDELPEVVLNRNRHIIPEWLLNGRSRSFSQSSGVRRLQRQRLHRGTASVPNLGMATVAGQNAARPSPLGQQSSFEGESEAPTPANSPRVAKNEFPPALAERSRSRNFLVKAASDEDDDFTRPSLSKFASEQSPWFGGRGSTMVNTKLKDHVFGTILRRFRRRTGGRWAECARGDDDGDVADVEGETTDGNGVNRARRRNRKLISQVDRLRQTETVNTIRRVQSESMIASPAKLQAMALEQKQCEDMIGVFGMDCAAAGNEEQSWTPTSPHRSERQVPPLAAETNETKERDPDSTFTRQNHFILMEDLTGRLKHPCVMDLKMGTRQYGMDATPFKKKSQRKKCDRTTSRTLGVRLCGMQVWNHVTQSYVTQDKYMGREVRTEDFTSVLGSFLFDGEQYLAYQIPTLLQKLYGLARIIRRLKGYRFYGCSLLLIYDGDRETQEAFRLSTLDHPSSRSKRGESLERRDGYTEKPALRRSHSEDLLVGTAQKRSNQRSKRGELNVRLVDFAHTTTGQDWIAYPSNDGQIDRPHEVSSSSNGYQAAIDSETGFIYARFPPHYPEEPDRGFLFGLKNLARALEQIWNDERIRRIKAIRDDPACTLTKLPALSQDSRDVFKEILGDLEEEDAMIST</sequence>
<name>A0ABR3AF28_9AGAR</name>
<proteinExistence type="inferred from homology"/>
<reference evidence="6 7" key="1">
    <citation type="submission" date="2024-05" db="EMBL/GenBank/DDBJ databases">
        <title>A draft genome resource for the thread blight pathogen Marasmius tenuissimus strain MS-2.</title>
        <authorList>
            <person name="Yulfo-Soto G.E."/>
            <person name="Baruah I.K."/>
            <person name="Amoako-Attah I."/>
            <person name="Bukari Y."/>
            <person name="Meinhardt L.W."/>
            <person name="Bailey B.A."/>
            <person name="Cohen S.P."/>
        </authorList>
    </citation>
    <scope>NUCLEOTIDE SEQUENCE [LARGE SCALE GENOMIC DNA]</scope>
    <source>
        <strain evidence="6 7">MS-2</strain>
    </source>
</reference>
<evidence type="ECO:0000256" key="5">
    <source>
        <dbReference type="SAM" id="MobiDB-lite"/>
    </source>
</evidence>
<feature type="region of interest" description="Disordered" evidence="5">
    <location>
        <begin position="366"/>
        <end position="444"/>
    </location>
</feature>
<feature type="compositionally biased region" description="Polar residues" evidence="5">
    <location>
        <begin position="848"/>
        <end position="857"/>
    </location>
</feature>
<feature type="compositionally biased region" description="Basic and acidic residues" evidence="5">
    <location>
        <begin position="225"/>
        <end position="240"/>
    </location>
</feature>
<organism evidence="6 7">
    <name type="scientific">Marasmius tenuissimus</name>
    <dbReference type="NCBI Taxonomy" id="585030"/>
    <lineage>
        <taxon>Eukaryota</taxon>
        <taxon>Fungi</taxon>
        <taxon>Dikarya</taxon>
        <taxon>Basidiomycota</taxon>
        <taxon>Agaricomycotina</taxon>
        <taxon>Agaricomycetes</taxon>
        <taxon>Agaricomycetidae</taxon>
        <taxon>Agaricales</taxon>
        <taxon>Marasmiineae</taxon>
        <taxon>Marasmiaceae</taxon>
        <taxon>Marasmius</taxon>
    </lineage>
</organism>
<dbReference type="InterPro" id="IPR005522">
    <property type="entry name" value="IPK"/>
</dbReference>
<evidence type="ECO:0000313" key="6">
    <source>
        <dbReference type="EMBL" id="KAL0072140.1"/>
    </source>
</evidence>
<keyword evidence="7" id="KW-1185">Reference proteome</keyword>
<feature type="region of interest" description="Disordered" evidence="5">
    <location>
        <begin position="561"/>
        <end position="594"/>
    </location>
</feature>
<dbReference type="Pfam" id="PF03770">
    <property type="entry name" value="IPK"/>
    <property type="match status" value="1"/>
</dbReference>
<feature type="compositionally biased region" description="Low complexity" evidence="5">
    <location>
        <begin position="534"/>
        <end position="548"/>
    </location>
</feature>
<feature type="compositionally biased region" description="Low complexity" evidence="5">
    <location>
        <begin position="422"/>
        <end position="433"/>
    </location>
</feature>
<feature type="compositionally biased region" description="Polar residues" evidence="5">
    <location>
        <begin position="102"/>
        <end position="111"/>
    </location>
</feature>
<feature type="compositionally biased region" description="Basic and acidic residues" evidence="5">
    <location>
        <begin position="192"/>
        <end position="218"/>
    </location>
</feature>
<evidence type="ECO:0000256" key="2">
    <source>
        <dbReference type="ARBA" id="ARBA00022679"/>
    </source>
</evidence>
<dbReference type="GO" id="GO:0016301">
    <property type="term" value="F:kinase activity"/>
    <property type="evidence" value="ECO:0007669"/>
    <property type="project" value="UniProtKB-KW"/>
</dbReference>
<feature type="compositionally biased region" description="Basic and acidic residues" evidence="5">
    <location>
        <begin position="1044"/>
        <end position="1059"/>
    </location>
</feature>
<comment type="caution">
    <text evidence="6">The sequence shown here is derived from an EMBL/GenBank/DDBJ whole genome shotgun (WGS) entry which is preliminary data.</text>
</comment>
<feature type="compositionally biased region" description="Low complexity" evidence="5">
    <location>
        <begin position="47"/>
        <end position="61"/>
    </location>
</feature>
<feature type="compositionally biased region" description="Basic and acidic residues" evidence="5">
    <location>
        <begin position="573"/>
        <end position="587"/>
    </location>
</feature>
<evidence type="ECO:0000256" key="1">
    <source>
        <dbReference type="ARBA" id="ARBA00007374"/>
    </source>
</evidence>
<evidence type="ECO:0000313" key="7">
    <source>
        <dbReference type="Proteomes" id="UP001437256"/>
    </source>
</evidence>
<feature type="compositionally biased region" description="Low complexity" evidence="5">
    <location>
        <begin position="392"/>
        <end position="412"/>
    </location>
</feature>
<accession>A0ABR3AF28</accession>
<protein>
    <recommendedName>
        <fullName evidence="4">Kinase</fullName>
        <ecNumber evidence="4">2.7.-.-</ecNumber>
    </recommendedName>
</protein>
<feature type="region of interest" description="Disordered" evidence="5">
    <location>
        <begin position="649"/>
        <end position="690"/>
    </location>
</feature>
<dbReference type="EMBL" id="JBBXMP010000002">
    <property type="protein sequence ID" value="KAL0072140.1"/>
    <property type="molecule type" value="Genomic_DNA"/>
</dbReference>
<dbReference type="EC" id="2.7.-.-" evidence="4"/>
<feature type="region of interest" description="Disordered" evidence="5">
    <location>
        <begin position="848"/>
        <end position="881"/>
    </location>
</feature>
<feature type="region of interest" description="Disordered" evidence="5">
    <location>
        <begin position="534"/>
        <end position="553"/>
    </location>
</feature>
<feature type="compositionally biased region" description="Low complexity" evidence="5">
    <location>
        <begin position="24"/>
        <end position="34"/>
    </location>
</feature>
<dbReference type="PANTHER" id="PTHR12400:SF21">
    <property type="entry name" value="KINASE"/>
    <property type="match status" value="1"/>
</dbReference>
<feature type="compositionally biased region" description="Basic and acidic residues" evidence="5">
    <location>
        <begin position="259"/>
        <end position="272"/>
    </location>
</feature>
<keyword evidence="2 4" id="KW-0808">Transferase</keyword>
<feature type="compositionally biased region" description="Polar residues" evidence="5">
    <location>
        <begin position="1"/>
        <end position="10"/>
    </location>
</feature>
<dbReference type="PANTHER" id="PTHR12400">
    <property type="entry name" value="INOSITOL POLYPHOSPHATE KINASE"/>
    <property type="match status" value="1"/>
</dbReference>
<keyword evidence="3 4" id="KW-0418">Kinase</keyword>
<dbReference type="Gene3D" id="3.30.470.160">
    <property type="entry name" value="Inositol polyphosphate kinase"/>
    <property type="match status" value="1"/>
</dbReference>
<dbReference type="InterPro" id="IPR038286">
    <property type="entry name" value="IPK_sf"/>
</dbReference>
<feature type="compositionally biased region" description="Polar residues" evidence="5">
    <location>
        <begin position="163"/>
        <end position="172"/>
    </location>
</feature>
<comment type="similarity">
    <text evidence="1 4">Belongs to the inositol phosphokinase (IPK) family.</text>
</comment>
<feature type="region of interest" description="Disordered" evidence="5">
    <location>
        <begin position="1035"/>
        <end position="1059"/>
    </location>
</feature>
<dbReference type="SUPFAM" id="SSF56104">
    <property type="entry name" value="SAICAR synthase-like"/>
    <property type="match status" value="1"/>
</dbReference>
<feature type="compositionally biased region" description="Low complexity" evidence="5">
    <location>
        <begin position="120"/>
        <end position="137"/>
    </location>
</feature>